<sequence>MWTLRVSLMITSFLRRWGGLRAGGLPVYPATPNCPCRMNSNHSTGCLFNTANCCAARQSRRSLRFKLRRVSI</sequence>
<feature type="signal peptide" evidence="1">
    <location>
        <begin position="1"/>
        <end position="22"/>
    </location>
</feature>
<protein>
    <recommendedName>
        <fullName evidence="4">Secreted protein</fullName>
    </recommendedName>
</protein>
<keyword evidence="1" id="KW-0732">Signal</keyword>
<keyword evidence="3" id="KW-1185">Reference proteome</keyword>
<organism evidence="2 3">
    <name type="scientific">Sphaerosporella brunnea</name>
    <dbReference type="NCBI Taxonomy" id="1250544"/>
    <lineage>
        <taxon>Eukaryota</taxon>
        <taxon>Fungi</taxon>
        <taxon>Dikarya</taxon>
        <taxon>Ascomycota</taxon>
        <taxon>Pezizomycotina</taxon>
        <taxon>Pezizomycetes</taxon>
        <taxon>Pezizales</taxon>
        <taxon>Pyronemataceae</taxon>
        <taxon>Sphaerosporella</taxon>
    </lineage>
</organism>
<dbReference type="EMBL" id="VXIS01000018">
    <property type="protein sequence ID" value="KAA8913016.1"/>
    <property type="molecule type" value="Genomic_DNA"/>
</dbReference>
<evidence type="ECO:0000256" key="1">
    <source>
        <dbReference type="SAM" id="SignalP"/>
    </source>
</evidence>
<name>A0A5J5F7S6_9PEZI</name>
<gene>
    <name evidence="2" type="ORF">FN846DRAFT_931469</name>
</gene>
<comment type="caution">
    <text evidence="2">The sequence shown here is derived from an EMBL/GenBank/DDBJ whole genome shotgun (WGS) entry which is preliminary data.</text>
</comment>
<dbReference type="AlphaFoldDB" id="A0A5J5F7S6"/>
<feature type="chain" id="PRO_5023821249" description="Secreted protein" evidence="1">
    <location>
        <begin position="23"/>
        <end position="72"/>
    </location>
</feature>
<evidence type="ECO:0000313" key="2">
    <source>
        <dbReference type="EMBL" id="KAA8913016.1"/>
    </source>
</evidence>
<evidence type="ECO:0008006" key="4">
    <source>
        <dbReference type="Google" id="ProtNLM"/>
    </source>
</evidence>
<proteinExistence type="predicted"/>
<accession>A0A5J5F7S6</accession>
<reference evidence="2 3" key="1">
    <citation type="submission" date="2019-09" db="EMBL/GenBank/DDBJ databases">
        <title>Draft genome of the ectomycorrhizal ascomycete Sphaerosporella brunnea.</title>
        <authorList>
            <consortium name="DOE Joint Genome Institute"/>
            <person name="Benucci G.M."/>
            <person name="Marozzi G."/>
            <person name="Antonielli L."/>
            <person name="Sanchez S."/>
            <person name="Marco P."/>
            <person name="Wang X."/>
            <person name="Falini L.B."/>
            <person name="Barry K."/>
            <person name="Haridas S."/>
            <person name="Lipzen A."/>
            <person name="Labutti K."/>
            <person name="Grigoriev I.V."/>
            <person name="Murat C."/>
            <person name="Martin F."/>
            <person name="Albertini E."/>
            <person name="Donnini D."/>
            <person name="Bonito G."/>
        </authorList>
    </citation>
    <scope>NUCLEOTIDE SEQUENCE [LARGE SCALE GENOMIC DNA]</scope>
    <source>
        <strain evidence="2 3">Sb_GMNB300</strain>
    </source>
</reference>
<dbReference type="InParanoid" id="A0A5J5F7S6"/>
<dbReference type="Proteomes" id="UP000326924">
    <property type="component" value="Unassembled WGS sequence"/>
</dbReference>
<evidence type="ECO:0000313" key="3">
    <source>
        <dbReference type="Proteomes" id="UP000326924"/>
    </source>
</evidence>